<protein>
    <submittedName>
        <fullName evidence="2">Tripartite tricarboxylate transporter substrate binding protein</fullName>
    </submittedName>
</protein>
<organism evidence="2 3">
    <name type="scientific">Elioraea tepida</name>
    <dbReference type="NCBI Taxonomy" id="2843330"/>
    <lineage>
        <taxon>Bacteria</taxon>
        <taxon>Pseudomonadati</taxon>
        <taxon>Pseudomonadota</taxon>
        <taxon>Alphaproteobacteria</taxon>
        <taxon>Acetobacterales</taxon>
        <taxon>Elioraeaceae</taxon>
        <taxon>Elioraea</taxon>
    </lineage>
</organism>
<dbReference type="Proteomes" id="UP000694001">
    <property type="component" value="Chromosome"/>
</dbReference>
<dbReference type="AlphaFoldDB" id="A0A975YIC7"/>
<dbReference type="Pfam" id="PF03401">
    <property type="entry name" value="TctC"/>
    <property type="match status" value="1"/>
</dbReference>
<proteinExistence type="inferred from homology"/>
<dbReference type="PANTHER" id="PTHR42928:SF5">
    <property type="entry name" value="BLR1237 PROTEIN"/>
    <property type="match status" value="1"/>
</dbReference>
<accession>A0A975YIC7</accession>
<dbReference type="EMBL" id="CP076448">
    <property type="protein sequence ID" value="QXM23381.1"/>
    <property type="molecule type" value="Genomic_DNA"/>
</dbReference>
<sequence>MIVPSAPGDGGDSIARLYAHHLERRLGQSFVVENRTGAGGRIGTEVAVRAAPDGYTLVMGNAGSHGINAALYRSLPYDIARDVAPISLLVEAPNVLVVNRAKLPVKDVAELIAYAQRRPGEIAYASGGPGTSAHLTMELFKSLAGVDLEHVPFRGAGPALQALVSGEPPVMFVNLPPAMASIRRGELAALAVTSLERTPDLPDVPTVAESGLPGFETIAWFGLLAPAGTPRPVIETLHRACVEISALPDVIEKIRLIGGFPRASTPEAFRDRIVADIAKWRRLVAERNLAQE</sequence>
<gene>
    <name evidence="2" type="ORF">KO353_08465</name>
</gene>
<dbReference type="CDD" id="cd13578">
    <property type="entry name" value="PBP2_Bug27"/>
    <property type="match status" value="1"/>
</dbReference>
<comment type="similarity">
    <text evidence="1">Belongs to the UPF0065 (bug) family.</text>
</comment>
<dbReference type="PANTHER" id="PTHR42928">
    <property type="entry name" value="TRICARBOXYLATE-BINDING PROTEIN"/>
    <property type="match status" value="1"/>
</dbReference>
<keyword evidence="3" id="KW-1185">Reference proteome</keyword>
<dbReference type="PIRSF" id="PIRSF017082">
    <property type="entry name" value="YflP"/>
    <property type="match status" value="1"/>
</dbReference>
<evidence type="ECO:0000256" key="1">
    <source>
        <dbReference type="ARBA" id="ARBA00006987"/>
    </source>
</evidence>
<evidence type="ECO:0000313" key="3">
    <source>
        <dbReference type="Proteomes" id="UP000694001"/>
    </source>
</evidence>
<dbReference type="RefSeq" id="WP_218284241.1">
    <property type="nucleotide sequence ID" value="NZ_CP076448.1"/>
</dbReference>
<name>A0A975YIC7_9PROT</name>
<dbReference type="KEGG" id="elio:KO353_08465"/>
<reference evidence="2" key="1">
    <citation type="submission" date="2021-06" db="EMBL/GenBank/DDBJ databases">
        <title>Elioraea tepida, sp. nov., a moderately thermophilic aerobic anoxygenic phototrophic bacterium isolated from an alkaline siliceous hot spring mat community in Yellowstone National Park, WY, USA.</title>
        <authorList>
            <person name="Saini M.K."/>
            <person name="Yoshida S."/>
            <person name="Sebastian A."/>
            <person name="Hirose S."/>
            <person name="Hara E."/>
            <person name="Tamaki H."/>
            <person name="Soulier N.T."/>
            <person name="Albert I."/>
            <person name="Hanada S."/>
            <person name="Bryant D.A."/>
            <person name="Tank M."/>
        </authorList>
    </citation>
    <scope>NUCLEOTIDE SEQUENCE</scope>
    <source>
        <strain evidence="2">MS-P2</strain>
    </source>
</reference>
<evidence type="ECO:0000313" key="2">
    <source>
        <dbReference type="EMBL" id="QXM23381.1"/>
    </source>
</evidence>
<dbReference type="InterPro" id="IPR005064">
    <property type="entry name" value="BUG"/>
</dbReference>